<dbReference type="InterPro" id="IPR016169">
    <property type="entry name" value="FAD-bd_PCMH_sub2"/>
</dbReference>
<dbReference type="PROSITE" id="PS51387">
    <property type="entry name" value="FAD_PCMH"/>
    <property type="match status" value="1"/>
</dbReference>
<evidence type="ECO:0000313" key="5">
    <source>
        <dbReference type="EMBL" id="GAA5803843.1"/>
    </source>
</evidence>
<feature type="signal peptide" evidence="3">
    <location>
        <begin position="1"/>
        <end position="21"/>
    </location>
</feature>
<protein>
    <recommendedName>
        <fullName evidence="4">FAD-binding PCMH-type domain-containing protein</fullName>
    </recommendedName>
</protein>
<reference evidence="5 6" key="1">
    <citation type="submission" date="2024-04" db="EMBL/GenBank/DDBJ databases">
        <title>genome sequences of Mucor flavus KT1a and Helicostylum pulchrum KT1b strains isolation_sourced from the surface of a dry-aged beef.</title>
        <authorList>
            <person name="Toyotome T."/>
            <person name="Hosono M."/>
            <person name="Torimaru M."/>
            <person name="Fukuda K."/>
            <person name="Mikami N."/>
        </authorList>
    </citation>
    <scope>NUCLEOTIDE SEQUENCE [LARGE SCALE GENOMIC DNA]</scope>
    <source>
        <strain evidence="5 6">KT1b</strain>
    </source>
</reference>
<dbReference type="SUPFAM" id="SSF56176">
    <property type="entry name" value="FAD-binding/transporter-associated domain-like"/>
    <property type="match status" value="1"/>
</dbReference>
<keyword evidence="6" id="KW-1185">Reference proteome</keyword>
<evidence type="ECO:0000256" key="1">
    <source>
        <dbReference type="ARBA" id="ARBA00005466"/>
    </source>
</evidence>
<comment type="similarity">
    <text evidence="1">Belongs to the oxygen-dependent FAD-linked oxidoreductase family.</text>
</comment>
<evidence type="ECO:0000256" key="3">
    <source>
        <dbReference type="SAM" id="SignalP"/>
    </source>
</evidence>
<dbReference type="PANTHER" id="PTHR13878">
    <property type="entry name" value="GULONOLACTONE OXIDASE"/>
    <property type="match status" value="1"/>
</dbReference>
<dbReference type="InterPro" id="IPR016166">
    <property type="entry name" value="FAD-bd_PCMH"/>
</dbReference>
<feature type="domain" description="FAD-binding PCMH-type" evidence="4">
    <location>
        <begin position="132"/>
        <end position="316"/>
    </location>
</feature>
<dbReference type="Pfam" id="PF08031">
    <property type="entry name" value="BBE"/>
    <property type="match status" value="1"/>
</dbReference>
<evidence type="ECO:0000256" key="2">
    <source>
        <dbReference type="ARBA" id="ARBA00023002"/>
    </source>
</evidence>
<keyword evidence="2" id="KW-0560">Oxidoreductase</keyword>
<dbReference type="InterPro" id="IPR006094">
    <property type="entry name" value="Oxid_FAD_bind_N"/>
</dbReference>
<proteinExistence type="inferred from homology"/>
<name>A0ABP9YB74_9FUNG</name>
<accession>A0ABP9YB74</accession>
<sequence length="599" mass="67321">MKKISLLSFLLLLTSSICVDGTEQQHRFQQDSTTCISSDTNCWPTQEEWYELNNLVNGNLVSVIPPGKACYSGTDYNQNTCKTYQKGFLSDLHRESYIGTMQNINWETCGEEGGCLLNSLFPSLPQFFGKCSQGALPRYALNSTSEQEIAAVIGFAQRHRIAFNIKNSGHDYLGRSTSPDSITIWTHPLQKIEFHEAFQPQECPDVQPQKAFTFGGGVKWFDAYRAADEHNVTVVGGAQAGVGVAGGWLGGGGHSMLTPAFGLGVDHVLEYKVVLASGELVTVNKCHYADLFWALRGGGGGTFGVVTEVTMRVHPKITLQAIGVELFITVPGAQRLLMLEFARHSERWAEEGWGGYFYYYGTGIKFLYGNPLLSKEEAAISMKPFLDFVNNKPWTYVKKRVEAGTSDGFYEFFMKIMHPNAEMVGYGARIASRLIPRSHFATNETIEQLVDKFIEGTKLTRPSSFFVPTQILATTTLRQQDKDGETSVQPLFRSSVWHVIYTGGWIQGMPEFIKRSTSIKISQAADPIRGITPNGGAYFNEADILEPKWRQSFWGDENYDRLLDIKQKYDPNNFFNCWKCIGWDESMAIKDKKYRCYQY</sequence>
<evidence type="ECO:0000313" key="6">
    <source>
        <dbReference type="Proteomes" id="UP001476247"/>
    </source>
</evidence>
<comment type="caution">
    <text evidence="5">The sequence shown here is derived from an EMBL/GenBank/DDBJ whole genome shotgun (WGS) entry which is preliminary data.</text>
</comment>
<organism evidence="5 6">
    <name type="scientific">Helicostylum pulchrum</name>
    <dbReference type="NCBI Taxonomy" id="562976"/>
    <lineage>
        <taxon>Eukaryota</taxon>
        <taxon>Fungi</taxon>
        <taxon>Fungi incertae sedis</taxon>
        <taxon>Mucoromycota</taxon>
        <taxon>Mucoromycotina</taxon>
        <taxon>Mucoromycetes</taxon>
        <taxon>Mucorales</taxon>
        <taxon>Mucorineae</taxon>
        <taxon>Mucoraceae</taxon>
        <taxon>Helicostylum</taxon>
    </lineage>
</organism>
<evidence type="ECO:0000259" key="4">
    <source>
        <dbReference type="PROSITE" id="PS51387"/>
    </source>
</evidence>
<dbReference type="Proteomes" id="UP001476247">
    <property type="component" value="Unassembled WGS sequence"/>
</dbReference>
<dbReference type="InterPro" id="IPR036318">
    <property type="entry name" value="FAD-bd_PCMH-like_sf"/>
</dbReference>
<dbReference type="Pfam" id="PF01565">
    <property type="entry name" value="FAD_binding_4"/>
    <property type="match status" value="1"/>
</dbReference>
<dbReference type="EMBL" id="BAABUJ010000030">
    <property type="protein sequence ID" value="GAA5803843.1"/>
    <property type="molecule type" value="Genomic_DNA"/>
</dbReference>
<keyword evidence="3" id="KW-0732">Signal</keyword>
<dbReference type="PANTHER" id="PTHR13878:SF91">
    <property type="entry name" value="FAD BINDING DOMAIN PROTEIN (AFU_ORTHOLOGUE AFUA_6G12070)-RELATED"/>
    <property type="match status" value="1"/>
</dbReference>
<dbReference type="InterPro" id="IPR050432">
    <property type="entry name" value="FAD-linked_Oxidoreductases_BP"/>
</dbReference>
<dbReference type="InterPro" id="IPR012951">
    <property type="entry name" value="BBE"/>
</dbReference>
<gene>
    <name evidence="5" type="ORF">HPULCUR_009328</name>
</gene>
<feature type="chain" id="PRO_5046180997" description="FAD-binding PCMH-type domain-containing protein" evidence="3">
    <location>
        <begin position="22"/>
        <end position="599"/>
    </location>
</feature>
<dbReference type="Gene3D" id="3.30.465.10">
    <property type="match status" value="2"/>
</dbReference>